<dbReference type="GO" id="GO:0051301">
    <property type="term" value="P:cell division"/>
    <property type="evidence" value="ECO:0007669"/>
    <property type="project" value="UniProtKB-KW"/>
</dbReference>
<comment type="subcellular location">
    <subcellularLocation>
        <location evidence="12">Cytoplasm</location>
    </subcellularLocation>
</comment>
<gene>
    <name evidence="16" type="primary">murE2</name>
    <name evidence="16" type="ORF">HFA01_32430</name>
</gene>
<dbReference type="InterPro" id="IPR018109">
    <property type="entry name" value="Folylpolyglutamate_synth_CS"/>
</dbReference>
<evidence type="ECO:0000259" key="13">
    <source>
        <dbReference type="Pfam" id="PF01225"/>
    </source>
</evidence>
<dbReference type="SUPFAM" id="SSF53623">
    <property type="entry name" value="MurD-like peptide ligases, catalytic domain"/>
    <property type="match status" value="1"/>
</dbReference>
<keyword evidence="4 16" id="KW-0436">Ligase</keyword>
<protein>
    <submittedName>
        <fullName evidence="16">UDP-N-acetylmuramoyl-L-alanyl-D-glutamate--2,6-diaminopimelate ligase 2</fullName>
    </submittedName>
</protein>
<dbReference type="Proteomes" id="UP000321886">
    <property type="component" value="Unassembled WGS sequence"/>
</dbReference>
<dbReference type="InterPro" id="IPR036565">
    <property type="entry name" value="Mur-like_cat_sf"/>
</dbReference>
<dbReference type="Pfam" id="PF02875">
    <property type="entry name" value="Mur_ligase_C"/>
    <property type="match status" value="1"/>
</dbReference>
<feature type="domain" description="Mur ligase C-terminal" evidence="14">
    <location>
        <begin position="342"/>
        <end position="468"/>
    </location>
</feature>
<keyword evidence="3" id="KW-0963">Cytoplasm</keyword>
<dbReference type="GO" id="GO:0004326">
    <property type="term" value="F:tetrahydrofolylpolyglutamate synthase activity"/>
    <property type="evidence" value="ECO:0007669"/>
    <property type="project" value="InterPro"/>
</dbReference>
<feature type="domain" description="Mur ligase N-terminal catalytic" evidence="13">
    <location>
        <begin position="30"/>
        <end position="98"/>
    </location>
</feature>
<dbReference type="Gene3D" id="3.40.1390.10">
    <property type="entry name" value="MurE/MurF, N-terminal domain"/>
    <property type="match status" value="1"/>
</dbReference>
<evidence type="ECO:0000313" key="16">
    <source>
        <dbReference type="EMBL" id="GEN54981.1"/>
    </source>
</evidence>
<dbReference type="UniPathway" id="UPA00219"/>
<keyword evidence="9 12" id="KW-0573">Peptidoglycan synthesis</keyword>
<dbReference type="SUPFAM" id="SSF53244">
    <property type="entry name" value="MurD-like peptide ligases, peptide-binding domain"/>
    <property type="match status" value="1"/>
</dbReference>
<dbReference type="Gene3D" id="3.40.1190.10">
    <property type="entry name" value="Mur-like, catalytic domain"/>
    <property type="match status" value="1"/>
</dbReference>
<dbReference type="GO" id="GO:0071555">
    <property type="term" value="P:cell wall organization"/>
    <property type="evidence" value="ECO:0007669"/>
    <property type="project" value="UniProtKB-KW"/>
</dbReference>
<evidence type="ECO:0000256" key="8">
    <source>
        <dbReference type="ARBA" id="ARBA00022960"/>
    </source>
</evidence>
<dbReference type="NCBIfam" id="NF001126">
    <property type="entry name" value="PRK00139.1-4"/>
    <property type="match status" value="1"/>
</dbReference>
<keyword evidence="11 12" id="KW-0961">Cell wall biogenesis/degradation</keyword>
<dbReference type="InterPro" id="IPR036615">
    <property type="entry name" value="Mur_ligase_C_dom_sf"/>
</dbReference>
<dbReference type="GO" id="GO:0005737">
    <property type="term" value="C:cytoplasm"/>
    <property type="evidence" value="ECO:0007669"/>
    <property type="project" value="UniProtKB-SubCell"/>
</dbReference>
<dbReference type="NCBIfam" id="TIGR01085">
    <property type="entry name" value="murE"/>
    <property type="match status" value="1"/>
</dbReference>
<evidence type="ECO:0000259" key="14">
    <source>
        <dbReference type="Pfam" id="PF02875"/>
    </source>
</evidence>
<dbReference type="GO" id="GO:0009252">
    <property type="term" value="P:peptidoglycan biosynthetic process"/>
    <property type="evidence" value="ECO:0007669"/>
    <property type="project" value="UniProtKB-UniPathway"/>
</dbReference>
<dbReference type="PANTHER" id="PTHR23135:SF4">
    <property type="entry name" value="UDP-N-ACETYLMURAMOYL-L-ALANYL-D-GLUTAMATE--2,6-DIAMINOPIMELATE LIGASE MURE HOMOLOG, CHLOROPLASTIC"/>
    <property type="match status" value="1"/>
</dbReference>
<organism evidence="16 17">
    <name type="scientific">Halobacillus faecis</name>
    <dbReference type="NCBI Taxonomy" id="360184"/>
    <lineage>
        <taxon>Bacteria</taxon>
        <taxon>Bacillati</taxon>
        <taxon>Bacillota</taxon>
        <taxon>Bacilli</taxon>
        <taxon>Bacillales</taxon>
        <taxon>Bacillaceae</taxon>
        <taxon>Halobacillus</taxon>
    </lineage>
</organism>
<evidence type="ECO:0000256" key="3">
    <source>
        <dbReference type="ARBA" id="ARBA00022490"/>
    </source>
</evidence>
<dbReference type="Gene3D" id="3.90.190.20">
    <property type="entry name" value="Mur ligase, C-terminal domain"/>
    <property type="match status" value="1"/>
</dbReference>
<dbReference type="InterPro" id="IPR005761">
    <property type="entry name" value="UDP-N-AcMur-Glu-dNH2Pim_ligase"/>
</dbReference>
<dbReference type="EMBL" id="BJYD01000029">
    <property type="protein sequence ID" value="GEN54981.1"/>
    <property type="molecule type" value="Genomic_DNA"/>
</dbReference>
<evidence type="ECO:0000256" key="10">
    <source>
        <dbReference type="ARBA" id="ARBA00023306"/>
    </source>
</evidence>
<dbReference type="GO" id="GO:0005524">
    <property type="term" value="F:ATP binding"/>
    <property type="evidence" value="ECO:0007669"/>
    <property type="project" value="UniProtKB-KW"/>
</dbReference>
<dbReference type="InterPro" id="IPR035911">
    <property type="entry name" value="MurE/MurF_N"/>
</dbReference>
<dbReference type="SUPFAM" id="SSF63418">
    <property type="entry name" value="MurE/MurF N-terminal domain"/>
    <property type="match status" value="1"/>
</dbReference>
<evidence type="ECO:0000256" key="12">
    <source>
        <dbReference type="RuleBase" id="RU004135"/>
    </source>
</evidence>
<dbReference type="InterPro" id="IPR004101">
    <property type="entry name" value="Mur_ligase_C"/>
</dbReference>
<proteinExistence type="inferred from homology"/>
<evidence type="ECO:0000256" key="2">
    <source>
        <dbReference type="ARBA" id="ARBA00005898"/>
    </source>
</evidence>
<evidence type="ECO:0000256" key="5">
    <source>
        <dbReference type="ARBA" id="ARBA00022618"/>
    </source>
</evidence>
<dbReference type="Pfam" id="PF01225">
    <property type="entry name" value="Mur_ligase"/>
    <property type="match status" value="1"/>
</dbReference>
<dbReference type="Pfam" id="PF08245">
    <property type="entry name" value="Mur_ligase_M"/>
    <property type="match status" value="1"/>
</dbReference>
<evidence type="ECO:0000313" key="17">
    <source>
        <dbReference type="Proteomes" id="UP000321886"/>
    </source>
</evidence>
<keyword evidence="7" id="KW-0067">ATP-binding</keyword>
<sequence length="499" mass="55883">MAMKIQFEHIKKLHIRHIYGPLQQEVRTLAFHSKRVEPEAAFFCLKGENFDGHGYIEEAIGLGASTIIGSDEKVLDELSKIYDRTTFLLVDNVRSVMSVFSKDFFGFADEELKTIGVTGTNGKTTVTAYVRSLLTLLGLPTGSIGTTGIWSSKRKLEYKKSTPTTPESMDLHRIFRDLRNLDDEAAVMEVSSIALDQCRVEGIQYDVAVHTNFSEEHLEYHRTIDHYRECKMRLFNQADHRVVNIDDEGMAPELLAMGSDGLLTYSIEGHPEADLSAANIQVMEKGSLFDLTYKGDTKKVYVPVYGTYNVANVMAAIATAFHLNYSWEEVLDVLPNMDGPEGRFQVIETPLNQKVILDYAHTPVALNRLLEEVKKLDHRRLIVMIAGIGIRDFNKMPKMAKAIEGKADEVIVTVDHPGYHDPQSVVDQVMTGFTNPMASNIHPTLTREEGVRKSMQLGEEGDIILLTSGCINNSQIVKGEEVPHSDEKIIESFFPSVAQ</sequence>
<evidence type="ECO:0000256" key="4">
    <source>
        <dbReference type="ARBA" id="ARBA00022598"/>
    </source>
</evidence>
<dbReference type="PANTHER" id="PTHR23135">
    <property type="entry name" value="MUR LIGASE FAMILY MEMBER"/>
    <property type="match status" value="1"/>
</dbReference>
<reference evidence="16 17" key="1">
    <citation type="submission" date="2019-07" db="EMBL/GenBank/DDBJ databases">
        <title>Whole genome shotgun sequence of Halobacillus faecis NBRC 103569.</title>
        <authorList>
            <person name="Hosoyama A."/>
            <person name="Uohara A."/>
            <person name="Ohji S."/>
            <person name="Ichikawa N."/>
        </authorList>
    </citation>
    <scope>NUCLEOTIDE SEQUENCE [LARGE SCALE GENOMIC DNA]</scope>
    <source>
        <strain evidence="16 17">NBRC 103569</strain>
    </source>
</reference>
<comment type="caution">
    <text evidence="16">The sequence shown here is derived from an EMBL/GenBank/DDBJ whole genome shotgun (WGS) entry which is preliminary data.</text>
</comment>
<comment type="similarity">
    <text evidence="2">Belongs to the MurCDEF family. MurE subfamily.</text>
</comment>
<dbReference type="PROSITE" id="PS01011">
    <property type="entry name" value="FOLYLPOLYGLU_SYNT_1"/>
    <property type="match status" value="1"/>
</dbReference>
<dbReference type="GO" id="GO:0008360">
    <property type="term" value="P:regulation of cell shape"/>
    <property type="evidence" value="ECO:0007669"/>
    <property type="project" value="UniProtKB-KW"/>
</dbReference>
<accession>A0A511WXC8</accession>
<evidence type="ECO:0000256" key="11">
    <source>
        <dbReference type="ARBA" id="ARBA00023316"/>
    </source>
</evidence>
<keyword evidence="17" id="KW-1185">Reference proteome</keyword>
<keyword evidence="8 12" id="KW-0133">Cell shape</keyword>
<evidence type="ECO:0000256" key="1">
    <source>
        <dbReference type="ARBA" id="ARBA00004752"/>
    </source>
</evidence>
<keyword evidence="5 12" id="KW-0132">Cell division</keyword>
<keyword evidence="10 12" id="KW-0131">Cell cycle</keyword>
<feature type="domain" description="Mur ligase central" evidence="15">
    <location>
        <begin position="117"/>
        <end position="320"/>
    </location>
</feature>
<dbReference type="InterPro" id="IPR013221">
    <property type="entry name" value="Mur_ligase_cen"/>
</dbReference>
<evidence type="ECO:0000256" key="6">
    <source>
        <dbReference type="ARBA" id="ARBA00022741"/>
    </source>
</evidence>
<evidence type="ECO:0000256" key="7">
    <source>
        <dbReference type="ARBA" id="ARBA00022840"/>
    </source>
</evidence>
<dbReference type="AlphaFoldDB" id="A0A511WXC8"/>
<evidence type="ECO:0000259" key="15">
    <source>
        <dbReference type="Pfam" id="PF08245"/>
    </source>
</evidence>
<comment type="pathway">
    <text evidence="1 12">Cell wall biogenesis; peptidoglycan biosynthesis.</text>
</comment>
<keyword evidence="6" id="KW-0547">Nucleotide-binding</keyword>
<evidence type="ECO:0000256" key="9">
    <source>
        <dbReference type="ARBA" id="ARBA00022984"/>
    </source>
</evidence>
<dbReference type="InterPro" id="IPR000713">
    <property type="entry name" value="Mur_ligase_N"/>
</dbReference>
<name>A0A511WXC8_9BACI</name>